<dbReference type="GeneID" id="64766309"/>
<dbReference type="InterPro" id="IPR006949">
    <property type="entry name" value="Barrel_Baseplate_J-like"/>
</dbReference>
<gene>
    <name evidence="2" type="primary">56</name>
    <name evidence="2" type="ORF">SEA_FINCH_56</name>
</gene>
<evidence type="ECO:0000313" key="2">
    <source>
        <dbReference type="EMBL" id="AVO24996.1"/>
    </source>
</evidence>
<dbReference type="Proteomes" id="UP000241290">
    <property type="component" value="Genome"/>
</dbReference>
<dbReference type="RefSeq" id="YP_010059078.1">
    <property type="nucleotide sequence ID" value="NC_054724.1"/>
</dbReference>
<evidence type="ECO:0000259" key="1">
    <source>
        <dbReference type="Pfam" id="PF04865"/>
    </source>
</evidence>
<evidence type="ECO:0000313" key="3">
    <source>
        <dbReference type="Proteomes" id="UP000241290"/>
    </source>
</evidence>
<accession>A0A2P1JXD1</accession>
<dbReference type="KEGG" id="vg:64766309"/>
<dbReference type="Pfam" id="PF04865">
    <property type="entry name" value="Baseplate_J"/>
    <property type="match status" value="1"/>
</dbReference>
<dbReference type="EMBL" id="MG962366">
    <property type="protein sequence ID" value="AVO24996.1"/>
    <property type="molecule type" value="Genomic_DNA"/>
</dbReference>
<protein>
    <submittedName>
        <fullName evidence="2">Baseplate J protein</fullName>
    </submittedName>
</protein>
<proteinExistence type="predicted"/>
<reference evidence="3" key="1">
    <citation type="submission" date="2018-02" db="EMBL/GenBank/DDBJ databases">
        <authorList>
            <person name="Cohen D.B."/>
            <person name="Kent A.D."/>
        </authorList>
    </citation>
    <scope>NUCLEOTIDE SEQUENCE [LARGE SCALE GENOMIC DNA]</scope>
</reference>
<name>A0A2P1JXD1_9CAUD</name>
<keyword evidence="3" id="KW-1185">Reference proteome</keyword>
<organism evidence="2 3">
    <name type="scientific">Rhodococcus phage Finch</name>
    <dbReference type="NCBI Taxonomy" id="2094144"/>
    <lineage>
        <taxon>Viruses</taxon>
        <taxon>Duplodnaviria</taxon>
        <taxon>Heunggongvirae</taxon>
        <taxon>Uroviricota</taxon>
        <taxon>Caudoviricetes</taxon>
        <taxon>Finchvirus</taxon>
        <taxon>Finchvirus finch</taxon>
    </lineage>
</organism>
<sequence>MSRTPARVVQDMMATLATTLPGLSLEVGTPERKILDAAGEAISESYLDQYVTGTTLDIDTKAGLELEQFVGIFGFGRLQGRKATGIVRMEVSVAANQNIYMNSSTQFFAPNGGNAGAPLYFSSTQPAILAKDTYTVDIPIECTVAGSVGNVAPGMITSVSASSGATSVTNLAPLTGGIDIESDDQLRQRFKNTFLRNIAGTEDFYRALCLQNQFVSRVAVYGPTSMYRTQVAAPSAGQALPVHQDVKYVWEQSQSVFKDLAQKTEVFFTPGVDYTFTGGSAANLNRLAGGTMVAGEIVDVEFEYTTKSSRNNPLTGITNKVDVFVNGSDPYTVSEKTVMTNTLFSSSTSNELWTGNFVRVGTANTQPSTANRFMRLGSVPVVAFPSTLVVKNQSTSVTTTYTLGVHYHIVRATTLLAGSEREVSGIEWLSSGPANGTPLTLTYSYNRLPELVNALAKKSKQITTDVLIHEADYRYLRVHLDLEYNRGIAIDQVNANIQVALRAMFAQFNFGEWVEMSDIIMTAHQVIGVDNVWITKAADNPTNYGVKVYNTSNPATPLSTQTEDFKMSDNQLPIFLDAVLTRKANR</sequence>
<feature type="domain" description="Baseplate protein J-like barrel" evidence="1">
    <location>
        <begin position="117"/>
        <end position="177"/>
    </location>
</feature>